<gene>
    <name evidence="2" type="ORF">DLJ74_08140</name>
</gene>
<keyword evidence="1" id="KW-1133">Transmembrane helix</keyword>
<organism evidence="2 3">
    <name type="scientific">Gracilibacillus dipsosauri</name>
    <dbReference type="NCBI Taxonomy" id="178340"/>
    <lineage>
        <taxon>Bacteria</taxon>
        <taxon>Bacillati</taxon>
        <taxon>Bacillota</taxon>
        <taxon>Bacilli</taxon>
        <taxon>Bacillales</taxon>
        <taxon>Bacillaceae</taxon>
        <taxon>Gracilibacillus</taxon>
    </lineage>
</organism>
<dbReference type="OrthoDB" id="9784784at2"/>
<keyword evidence="3" id="KW-1185">Reference proteome</keyword>
<sequence>MTNLMRLEWKKLKQKSIVGEVVIYPLILMFLPVYFIEAVSPDFGKDYATVIELNMFIQMGFILFGGSLINQVFIDEYKNKTISLAFRYPISRKKLFTAKILFIGLFVFLLTMISYMLTGIATYIVDQVHPIIQGDLTSFDLLTFFSQMVFRSLIITLMSFVPLFYFGICKRATIPTVICAIVVMQSHFVSMINLNFDLILTVLTILGVVSIVLSITTAEKFGEI</sequence>
<name>A0A317KYV1_9BACI</name>
<feature type="transmembrane region" description="Helical" evidence="1">
    <location>
        <begin position="21"/>
        <end position="36"/>
    </location>
</feature>
<evidence type="ECO:0000313" key="2">
    <source>
        <dbReference type="EMBL" id="PWU68406.1"/>
    </source>
</evidence>
<feature type="transmembrane region" description="Helical" evidence="1">
    <location>
        <begin position="144"/>
        <end position="165"/>
    </location>
</feature>
<feature type="transmembrane region" description="Helical" evidence="1">
    <location>
        <begin position="198"/>
        <end position="218"/>
    </location>
</feature>
<reference evidence="2 3" key="1">
    <citation type="submission" date="2018-05" db="EMBL/GenBank/DDBJ databases">
        <title>Genomic analysis of Gracilibacillus dipsosauri DD1 reveals novel features of a salt-tolerant amylase.</title>
        <authorList>
            <person name="Deutch C.E."/>
            <person name="Yang S."/>
        </authorList>
    </citation>
    <scope>NUCLEOTIDE SEQUENCE [LARGE SCALE GENOMIC DNA]</scope>
    <source>
        <strain evidence="2 3">DD1</strain>
    </source>
</reference>
<dbReference type="AlphaFoldDB" id="A0A317KYV1"/>
<dbReference type="Proteomes" id="UP000245624">
    <property type="component" value="Unassembled WGS sequence"/>
</dbReference>
<dbReference type="EMBL" id="QGTD01000008">
    <property type="protein sequence ID" value="PWU68406.1"/>
    <property type="molecule type" value="Genomic_DNA"/>
</dbReference>
<evidence type="ECO:0000313" key="3">
    <source>
        <dbReference type="Proteomes" id="UP000245624"/>
    </source>
</evidence>
<keyword evidence="1" id="KW-0812">Transmembrane</keyword>
<proteinExistence type="predicted"/>
<feature type="transmembrane region" description="Helical" evidence="1">
    <location>
        <begin position="95"/>
        <end position="124"/>
    </location>
</feature>
<keyword evidence="1" id="KW-0472">Membrane</keyword>
<feature type="transmembrane region" description="Helical" evidence="1">
    <location>
        <begin position="56"/>
        <end position="74"/>
    </location>
</feature>
<evidence type="ECO:0000256" key="1">
    <source>
        <dbReference type="SAM" id="Phobius"/>
    </source>
</evidence>
<protein>
    <submittedName>
        <fullName evidence="2">ABC transporter permease</fullName>
    </submittedName>
</protein>
<dbReference type="Pfam" id="PF12730">
    <property type="entry name" value="ABC2_membrane_4"/>
    <property type="match status" value="1"/>
</dbReference>
<comment type="caution">
    <text evidence="2">The sequence shown here is derived from an EMBL/GenBank/DDBJ whole genome shotgun (WGS) entry which is preliminary data.</text>
</comment>
<accession>A0A317KYV1</accession>